<sequence>MSYELSTRLQTCLDALKPLQKIADIGTDHAYLPCVGMLDNQLTYAIAADIGVGPLESAKATIKRYGLEAKIETRLGGGLSILAPSEVEGVVVAGMGGKLIVSILDADIPLTTSFKRLVLQPNIDANLVRAWLSNHSFTIIDEKIVLDEGKFYEVIVAEPTDEETSYNELDLEFGPILRQTPNDEVFKARWMKEFNKNQEIMDQLAVNHPRLADLEARQALLSEVLKCQS</sequence>
<reference evidence="1 2" key="1">
    <citation type="journal article" date="2019" name="Nat. Med.">
        <title>A library of human gut bacterial isolates paired with longitudinal multiomics data enables mechanistic microbiome research.</title>
        <authorList>
            <person name="Poyet M."/>
            <person name="Groussin M."/>
            <person name="Gibbons S.M."/>
            <person name="Avila-Pacheco J."/>
            <person name="Jiang X."/>
            <person name="Kearney S.M."/>
            <person name="Perrotta A.R."/>
            <person name="Berdy B."/>
            <person name="Zhao S."/>
            <person name="Lieberman T.D."/>
            <person name="Swanson P.K."/>
            <person name="Smith M."/>
            <person name="Roesemann S."/>
            <person name="Alexander J.E."/>
            <person name="Rich S.A."/>
            <person name="Livny J."/>
            <person name="Vlamakis H."/>
            <person name="Clish C."/>
            <person name="Bullock K."/>
            <person name="Deik A."/>
            <person name="Scott J."/>
            <person name="Pierce K.A."/>
            <person name="Xavier R.J."/>
            <person name="Alm E.J."/>
        </authorList>
    </citation>
    <scope>NUCLEOTIDE SEQUENCE [LARGE SCALE GENOMIC DNA]</scope>
    <source>
        <strain evidence="1 2">BIOML-A198</strain>
    </source>
</reference>
<dbReference type="Gene3D" id="3.40.50.150">
    <property type="entry name" value="Vaccinia Virus protein VP39"/>
    <property type="match status" value="1"/>
</dbReference>
<keyword evidence="1" id="KW-0808">Transferase</keyword>
<dbReference type="RefSeq" id="WP_006785342.1">
    <property type="nucleotide sequence ID" value="NZ_CABJBH010000001.1"/>
</dbReference>
<dbReference type="Proteomes" id="UP000487649">
    <property type="component" value="Unassembled WGS sequence"/>
</dbReference>
<dbReference type="EMBL" id="WMQE01000037">
    <property type="protein sequence ID" value="MTK22373.1"/>
    <property type="molecule type" value="Genomic_DNA"/>
</dbReference>
<keyword evidence="1" id="KW-0489">Methyltransferase</keyword>
<dbReference type="Gene3D" id="1.10.287.1890">
    <property type="match status" value="1"/>
</dbReference>
<dbReference type="GeneID" id="60059159"/>
<dbReference type="GO" id="GO:0160105">
    <property type="term" value="F:tRNA (adenine(22)-N1)-methyltransferase activity"/>
    <property type="evidence" value="ECO:0007669"/>
    <property type="project" value="InterPro"/>
</dbReference>
<gene>
    <name evidence="1" type="ORF">GMA92_13220</name>
</gene>
<organism evidence="1 2">
    <name type="scientific">Turicibacter sanguinis</name>
    <dbReference type="NCBI Taxonomy" id="154288"/>
    <lineage>
        <taxon>Bacteria</taxon>
        <taxon>Bacillati</taxon>
        <taxon>Bacillota</taxon>
        <taxon>Erysipelotrichia</taxon>
        <taxon>Erysipelotrichales</taxon>
        <taxon>Turicibacteraceae</taxon>
        <taxon>Turicibacter</taxon>
    </lineage>
</organism>
<dbReference type="Pfam" id="PF04816">
    <property type="entry name" value="TrmK"/>
    <property type="match status" value="1"/>
</dbReference>
<comment type="caution">
    <text evidence="1">The sequence shown here is derived from an EMBL/GenBank/DDBJ whole genome shotgun (WGS) entry which is preliminary data.</text>
</comment>
<evidence type="ECO:0000313" key="2">
    <source>
        <dbReference type="Proteomes" id="UP000487649"/>
    </source>
</evidence>
<dbReference type="GO" id="GO:0032259">
    <property type="term" value="P:methylation"/>
    <property type="evidence" value="ECO:0007669"/>
    <property type="project" value="UniProtKB-KW"/>
</dbReference>
<dbReference type="InterPro" id="IPR029063">
    <property type="entry name" value="SAM-dependent_MTases_sf"/>
</dbReference>
<dbReference type="PIRSF" id="PIRSF018637">
    <property type="entry name" value="TrmK"/>
    <property type="match status" value="1"/>
</dbReference>
<dbReference type="PANTHER" id="PTHR38451">
    <property type="entry name" value="TRNA (ADENINE(22)-N(1))-METHYLTRANSFERASE"/>
    <property type="match status" value="1"/>
</dbReference>
<evidence type="ECO:0000313" key="1">
    <source>
        <dbReference type="EMBL" id="MTK22373.1"/>
    </source>
</evidence>
<dbReference type="InterPro" id="IPR006901">
    <property type="entry name" value="TrmK"/>
</dbReference>
<name>A0A9X4XFD0_9FIRM</name>
<dbReference type="PANTHER" id="PTHR38451:SF1">
    <property type="entry name" value="TRNA (ADENINE(22)-N(1))-METHYLTRANSFERASE"/>
    <property type="match status" value="1"/>
</dbReference>
<dbReference type="AlphaFoldDB" id="A0A9X4XFD0"/>
<proteinExistence type="predicted"/>
<accession>A0A9X4XFD0</accession>
<protein>
    <submittedName>
        <fullName evidence="1">SAM-dependent methyltransferase</fullName>
    </submittedName>
</protein>